<feature type="region of interest" description="Disordered" evidence="1">
    <location>
        <begin position="148"/>
        <end position="184"/>
    </location>
</feature>
<feature type="compositionally biased region" description="Pro residues" evidence="1">
    <location>
        <begin position="154"/>
        <end position="169"/>
    </location>
</feature>
<reference evidence="2 3" key="1">
    <citation type="submission" date="2014-03" db="EMBL/GenBank/DDBJ databases">
        <title>Draft genome of the hookworm Oesophagostomum dentatum.</title>
        <authorList>
            <person name="Mitreva M."/>
        </authorList>
    </citation>
    <scope>NUCLEOTIDE SEQUENCE [LARGE SCALE GENOMIC DNA]</scope>
    <source>
        <strain evidence="2 3">OD-Hann</strain>
    </source>
</reference>
<keyword evidence="3" id="KW-1185">Reference proteome</keyword>
<accession>A0A0B1RQN9</accession>
<dbReference type="EMBL" id="KN612804">
    <property type="protein sequence ID" value="KHJ75378.1"/>
    <property type="molecule type" value="Genomic_DNA"/>
</dbReference>
<feature type="compositionally biased region" description="Polar residues" evidence="1">
    <location>
        <begin position="1"/>
        <end position="10"/>
    </location>
</feature>
<proteinExistence type="predicted"/>
<sequence>MSVFQETRITYSERSGKREGEERRLPCETSSFTCSKTCVGSFTAFYVCDYSDTGFWSLLISEKFRPANDAETVNEVVSNWGAAQAMLQKREGGATPRTPESGRDRKAAPSPRTPAKPGGQQKFRPADDNETVNEVVSNWGAAQAMLQKREGGGPPKPPAAPPKPPPRPAAGPQKFRPADDNETVNEVVSNWGAAQAMLQKRIAARATPPPKPKAAPAGAGRGVRRANDFETIDECVSNWGAVQALAKKKGA</sequence>
<evidence type="ECO:0000256" key="1">
    <source>
        <dbReference type="SAM" id="MobiDB-lite"/>
    </source>
</evidence>
<dbReference type="AlphaFoldDB" id="A0A0B1RQN9"/>
<feature type="region of interest" description="Disordered" evidence="1">
    <location>
        <begin position="1"/>
        <end position="23"/>
    </location>
</feature>
<feature type="region of interest" description="Disordered" evidence="1">
    <location>
        <begin position="203"/>
        <end position="223"/>
    </location>
</feature>
<dbReference type="Proteomes" id="UP000053660">
    <property type="component" value="Unassembled WGS sequence"/>
</dbReference>
<organism evidence="2 3">
    <name type="scientific">Oesophagostomum dentatum</name>
    <name type="common">Nodular worm</name>
    <dbReference type="NCBI Taxonomy" id="61180"/>
    <lineage>
        <taxon>Eukaryota</taxon>
        <taxon>Metazoa</taxon>
        <taxon>Ecdysozoa</taxon>
        <taxon>Nematoda</taxon>
        <taxon>Chromadorea</taxon>
        <taxon>Rhabditida</taxon>
        <taxon>Rhabditina</taxon>
        <taxon>Rhabditomorpha</taxon>
        <taxon>Strongyloidea</taxon>
        <taxon>Strongylidae</taxon>
        <taxon>Oesophagostomum</taxon>
    </lineage>
</organism>
<gene>
    <name evidence="2" type="ORF">OESDEN_25006</name>
</gene>
<evidence type="ECO:0000313" key="2">
    <source>
        <dbReference type="EMBL" id="KHJ75378.1"/>
    </source>
</evidence>
<protein>
    <submittedName>
        <fullName evidence="2">Uncharacterized protein</fullName>
    </submittedName>
</protein>
<evidence type="ECO:0000313" key="3">
    <source>
        <dbReference type="Proteomes" id="UP000053660"/>
    </source>
</evidence>
<dbReference type="PANTHER" id="PTHR37439:SF1">
    <property type="entry name" value="PROTEIN CBG18706"/>
    <property type="match status" value="1"/>
</dbReference>
<dbReference type="PANTHER" id="PTHR37439">
    <property type="entry name" value="PROTEIN CBG25991-RELATED"/>
    <property type="match status" value="1"/>
</dbReference>
<feature type="compositionally biased region" description="Basic and acidic residues" evidence="1">
    <location>
        <begin position="14"/>
        <end position="23"/>
    </location>
</feature>
<dbReference type="OrthoDB" id="5869323at2759"/>
<name>A0A0B1RQN9_OESDE</name>
<feature type="region of interest" description="Disordered" evidence="1">
    <location>
        <begin position="88"/>
        <end position="128"/>
    </location>
</feature>